<feature type="region of interest" description="Disordered" evidence="8">
    <location>
        <begin position="1"/>
        <end position="37"/>
    </location>
</feature>
<dbReference type="PROSITE" id="PS00972">
    <property type="entry name" value="USP_1"/>
    <property type="match status" value="1"/>
</dbReference>
<feature type="region of interest" description="Disordered" evidence="8">
    <location>
        <begin position="617"/>
        <end position="707"/>
    </location>
</feature>
<dbReference type="InterPro" id="IPR001394">
    <property type="entry name" value="Peptidase_C19_UCH"/>
</dbReference>
<dbReference type="Proteomes" id="UP000242180">
    <property type="component" value="Unassembled WGS sequence"/>
</dbReference>
<protein>
    <recommendedName>
        <fullName evidence="2">ubiquitinyl hydrolase 1</fullName>
        <ecNumber evidence="2">3.4.19.12</ecNumber>
    </recommendedName>
</protein>
<sequence length="1074" mass="121049">MTDPDANPNSTASVPSLPPLPPSLPPRTNAPAFQSPFTDLGRTPGGLFVHLQESSPNAPFHPHLFLACVDANTSLTLPAASRETSTPDFVCQTCHVHLTIRAEAGELSEQCSTGERPTHHYHLVENNWYECCACRRRINAVLSQPEVPLHLIQGLACHRPSGSLDPPGGGSHPSMASTLSLLSIYVSDYLKGIRRNLNTHNKAFLSRIGLYEDSKQIIEAIGFFPLEGPFYACPSDNTPQADTQRLSRIYNELLASMRELQCSDVPTHALYPPTLEAIRPAWSYFAEILDIEDGSEPDVPYDARIGAAYRSLGLQPNAADYLAIWCYHQLKMETPSRTPVYMDALEEIAKITKSEALSAEVATERSKGQMGETEIRNAYTHFDIVDPDQVDDKLLLSVYEVKASDVPDQREQHRAMLSILAKVRHSAALEDFLEEEERRQMAEQREQELCPVGLNNIGNTCYLNSLLQYYYTLLPFRDTILHMESYVEDEMNPTWQSKKIGGIEIDKSEVRRAKKFVALLRDLFAALGNASQKAISPEYDLAYMALLNEKEDQEPATAEPSMTVDTWGVKAPAGKPPGAESPLPEATEPKCQDNIQEQVNVAEQSEEQNTHVGQQVEEVKQQAEHHPPIPVSKDDLKPNELDVKGGESQHNPIKLDEEMPPSYEEATRDAEIAVESGKGKEKAFPTPASPPPPPQKDKPTPKSPTNKRVSAANMMFGKQQDVTECMGNVMYLVEAALKPIEKQQEEQTRDMVRDLFYGKARQILTYEDTQTNKSVRKEQEEEFSHVIVDAVAGKDLYDGLDEYFFASSVENFDGGSEATREVTVKSFPPVLQIQVQRVQFDRQTANVYKSNAFVQFDKRIYLDRYCENNFDRLARRREEVAAWRREIQGRRAALANLTDNKAYPMPVPDMLEATAEILQASRKNGSPHEQEMLDKALSLLQVEITSAKESIEDHKTQIEALKRKVHTQYDDLRDIAYHIHAVFIHQGQANYGHYWIYIYDRTGQQWWKYNDSRITKVNEDEIFRDNGGTTANPYFLVYVRENEADTYVETVPASKHAEQTPLQQEDCTLMNPAA</sequence>
<dbReference type="FunCoup" id="A0A1X2HHW9">
    <property type="interactions" value="46"/>
</dbReference>
<dbReference type="AlphaFoldDB" id="A0A1X2HHW9"/>
<evidence type="ECO:0000256" key="8">
    <source>
        <dbReference type="SAM" id="MobiDB-lite"/>
    </source>
</evidence>
<dbReference type="OMA" id="ANVYKSN"/>
<evidence type="ECO:0000256" key="5">
    <source>
        <dbReference type="ARBA" id="ARBA00022801"/>
    </source>
</evidence>
<dbReference type="PANTHER" id="PTHR43982:SF6">
    <property type="entry name" value="UBIQUITIN CARBOXYL-TERMINAL HYDROLASE 2-RELATED"/>
    <property type="match status" value="1"/>
</dbReference>
<name>A0A1X2HHW9_SYNRA</name>
<keyword evidence="3" id="KW-0645">Protease</keyword>
<keyword evidence="6" id="KW-0788">Thiol protease</keyword>
<dbReference type="InterPro" id="IPR018200">
    <property type="entry name" value="USP_CS"/>
</dbReference>
<evidence type="ECO:0000256" key="1">
    <source>
        <dbReference type="ARBA" id="ARBA00000707"/>
    </source>
</evidence>
<evidence type="ECO:0000313" key="11">
    <source>
        <dbReference type="Proteomes" id="UP000242180"/>
    </source>
</evidence>
<evidence type="ECO:0000256" key="4">
    <source>
        <dbReference type="ARBA" id="ARBA00022786"/>
    </source>
</evidence>
<dbReference type="GO" id="GO:0004843">
    <property type="term" value="F:cysteine-type deubiquitinase activity"/>
    <property type="evidence" value="ECO:0007669"/>
    <property type="project" value="UniProtKB-EC"/>
</dbReference>
<comment type="caution">
    <text evidence="10">The sequence shown here is derived from an EMBL/GenBank/DDBJ whole genome shotgun (WGS) entry which is preliminary data.</text>
</comment>
<dbReference type="SUPFAM" id="SSF54001">
    <property type="entry name" value="Cysteine proteinases"/>
    <property type="match status" value="1"/>
</dbReference>
<dbReference type="Pfam" id="PF13446">
    <property type="entry name" value="RPT"/>
    <property type="match status" value="2"/>
</dbReference>
<dbReference type="InterPro" id="IPR038765">
    <property type="entry name" value="Papain-like_cys_pep_sf"/>
</dbReference>
<evidence type="ECO:0000259" key="9">
    <source>
        <dbReference type="PROSITE" id="PS50235"/>
    </source>
</evidence>
<feature type="region of interest" description="Disordered" evidence="8">
    <location>
        <begin position="552"/>
        <end position="588"/>
    </location>
</feature>
<dbReference type="InParanoid" id="A0A1X2HHW9"/>
<reference evidence="10 11" key="1">
    <citation type="submission" date="2016-07" db="EMBL/GenBank/DDBJ databases">
        <title>Pervasive Adenine N6-methylation of Active Genes in Fungi.</title>
        <authorList>
            <consortium name="DOE Joint Genome Institute"/>
            <person name="Mondo S.J."/>
            <person name="Dannebaum R.O."/>
            <person name="Kuo R.C."/>
            <person name="Labutti K."/>
            <person name="Haridas S."/>
            <person name="Kuo A."/>
            <person name="Salamov A."/>
            <person name="Ahrendt S.R."/>
            <person name="Lipzen A."/>
            <person name="Sullivan W."/>
            <person name="Andreopoulos W.B."/>
            <person name="Clum A."/>
            <person name="Lindquist E."/>
            <person name="Daum C."/>
            <person name="Ramamoorthy G.K."/>
            <person name="Gryganskyi A."/>
            <person name="Culley D."/>
            <person name="Magnuson J.K."/>
            <person name="James T.Y."/>
            <person name="O'Malley M.A."/>
            <person name="Stajich J.E."/>
            <person name="Spatafora J.W."/>
            <person name="Visel A."/>
            <person name="Grigoriev I.V."/>
        </authorList>
    </citation>
    <scope>NUCLEOTIDE SEQUENCE [LARGE SCALE GENOMIC DNA]</scope>
    <source>
        <strain evidence="10 11">NRRL 2496</strain>
    </source>
</reference>
<evidence type="ECO:0000256" key="2">
    <source>
        <dbReference type="ARBA" id="ARBA00012759"/>
    </source>
</evidence>
<keyword evidence="4" id="KW-0833">Ubl conjugation pathway</keyword>
<dbReference type="GO" id="GO:0016579">
    <property type="term" value="P:protein deubiquitination"/>
    <property type="evidence" value="ECO:0007669"/>
    <property type="project" value="InterPro"/>
</dbReference>
<dbReference type="Gene3D" id="3.90.70.10">
    <property type="entry name" value="Cysteine proteinases"/>
    <property type="match status" value="2"/>
</dbReference>
<dbReference type="PROSITE" id="PS50235">
    <property type="entry name" value="USP_3"/>
    <property type="match status" value="1"/>
</dbReference>
<feature type="compositionally biased region" description="Basic and acidic residues" evidence="8">
    <location>
        <begin position="665"/>
        <end position="683"/>
    </location>
</feature>
<feature type="domain" description="USP" evidence="9">
    <location>
        <begin position="452"/>
        <end position="1041"/>
    </location>
</feature>
<feature type="compositionally biased region" description="Pro residues" evidence="8">
    <location>
        <begin position="16"/>
        <end position="25"/>
    </location>
</feature>
<dbReference type="EC" id="3.4.19.12" evidence="2"/>
<evidence type="ECO:0000256" key="7">
    <source>
        <dbReference type="SAM" id="Coils"/>
    </source>
</evidence>
<evidence type="ECO:0000256" key="6">
    <source>
        <dbReference type="ARBA" id="ARBA00022807"/>
    </source>
</evidence>
<dbReference type="Pfam" id="PF00443">
    <property type="entry name" value="UCH"/>
    <property type="match status" value="1"/>
</dbReference>
<dbReference type="GO" id="GO:0043161">
    <property type="term" value="P:proteasome-mediated ubiquitin-dependent protein catabolic process"/>
    <property type="evidence" value="ECO:0007669"/>
    <property type="project" value="InterPro"/>
</dbReference>
<evidence type="ECO:0000256" key="3">
    <source>
        <dbReference type="ARBA" id="ARBA00022670"/>
    </source>
</evidence>
<dbReference type="GO" id="GO:0061136">
    <property type="term" value="P:regulation of proteasomal protein catabolic process"/>
    <property type="evidence" value="ECO:0007669"/>
    <property type="project" value="TreeGrafter"/>
</dbReference>
<dbReference type="PANTHER" id="PTHR43982">
    <property type="entry name" value="UBIQUITIN CARBOXYL-TERMINAL HYDROLASE"/>
    <property type="match status" value="1"/>
</dbReference>
<dbReference type="OrthoDB" id="2420415at2759"/>
<dbReference type="CDD" id="cd02666">
    <property type="entry name" value="Peptidase_C19J"/>
    <property type="match status" value="1"/>
</dbReference>
<keyword evidence="5" id="KW-0378">Hydrolase</keyword>
<organism evidence="10 11">
    <name type="scientific">Syncephalastrum racemosum</name>
    <name type="common">Filamentous fungus</name>
    <dbReference type="NCBI Taxonomy" id="13706"/>
    <lineage>
        <taxon>Eukaryota</taxon>
        <taxon>Fungi</taxon>
        <taxon>Fungi incertae sedis</taxon>
        <taxon>Mucoromycota</taxon>
        <taxon>Mucoromycotina</taxon>
        <taxon>Mucoromycetes</taxon>
        <taxon>Mucorales</taxon>
        <taxon>Syncephalastraceae</taxon>
        <taxon>Syncephalastrum</taxon>
    </lineage>
</organism>
<dbReference type="EMBL" id="MCGN01000003">
    <property type="protein sequence ID" value="ORY98657.1"/>
    <property type="molecule type" value="Genomic_DNA"/>
</dbReference>
<feature type="coiled-coil region" evidence="7">
    <location>
        <begin position="937"/>
        <end position="964"/>
    </location>
</feature>
<dbReference type="STRING" id="13706.A0A1X2HHW9"/>
<keyword evidence="11" id="KW-1185">Reference proteome</keyword>
<evidence type="ECO:0000313" key="10">
    <source>
        <dbReference type="EMBL" id="ORY98657.1"/>
    </source>
</evidence>
<gene>
    <name evidence="10" type="ORF">BCR43DRAFT_487914</name>
</gene>
<dbReference type="GO" id="GO:0070628">
    <property type="term" value="F:proteasome binding"/>
    <property type="evidence" value="ECO:0007669"/>
    <property type="project" value="TreeGrafter"/>
</dbReference>
<dbReference type="InterPro" id="IPR028889">
    <property type="entry name" value="USP"/>
</dbReference>
<keyword evidence="7" id="KW-0175">Coiled coil</keyword>
<feature type="compositionally biased region" description="Basic and acidic residues" evidence="8">
    <location>
        <begin position="617"/>
        <end position="657"/>
    </location>
</feature>
<accession>A0A1X2HHW9</accession>
<dbReference type="InterPro" id="IPR025305">
    <property type="entry name" value="UCH_repeat_domain"/>
</dbReference>
<proteinExistence type="predicted"/>
<comment type="catalytic activity">
    <reaction evidence="1">
        <text>Thiol-dependent hydrolysis of ester, thioester, amide, peptide and isopeptide bonds formed by the C-terminal Gly of ubiquitin (a 76-residue protein attached to proteins as an intracellular targeting signal).</text>
        <dbReference type="EC" id="3.4.19.12"/>
    </reaction>
</comment>
<dbReference type="InterPro" id="IPR044635">
    <property type="entry name" value="UBP14-like"/>
</dbReference>